<dbReference type="Proteomes" id="UP000316252">
    <property type="component" value="Unassembled WGS sequence"/>
</dbReference>
<comment type="caution">
    <text evidence="1">The sequence shown here is derived from an EMBL/GenBank/DDBJ whole genome shotgun (WGS) entry which is preliminary data.</text>
</comment>
<reference evidence="1 2" key="1">
    <citation type="submission" date="2019-06" db="EMBL/GenBank/DDBJ databases">
        <authorList>
            <person name="Li F."/>
        </authorList>
    </citation>
    <scope>NUCLEOTIDE SEQUENCE [LARGE SCALE GENOMIC DNA]</scope>
    <source>
        <strain evidence="1 2">10F1D-1</strain>
    </source>
</reference>
<proteinExistence type="predicted"/>
<protein>
    <submittedName>
        <fullName evidence="1">Uncharacterized protein</fullName>
    </submittedName>
</protein>
<dbReference type="OrthoDB" id="5120563at2"/>
<sequence length="82" mass="8622">MTLLDAPSTTSAATLRWHRVDPTLWVATTGVGATSAHAGLVQRIARGFDARDELNRPLGVFISHNAATQAVASVHSKNEAAS</sequence>
<dbReference type="EMBL" id="VHQG01000001">
    <property type="protein sequence ID" value="TPW77522.1"/>
    <property type="molecule type" value="Genomic_DNA"/>
</dbReference>
<dbReference type="AlphaFoldDB" id="A0A506Y676"/>
<evidence type="ECO:0000313" key="1">
    <source>
        <dbReference type="EMBL" id="TPW77522.1"/>
    </source>
</evidence>
<dbReference type="RefSeq" id="WP_141162050.1">
    <property type="nucleotide sequence ID" value="NZ_VHQG01000001.1"/>
</dbReference>
<organism evidence="1 2">
    <name type="scientific">Schumannella soli</name>
    <dbReference type="NCBI Taxonomy" id="2590779"/>
    <lineage>
        <taxon>Bacteria</taxon>
        <taxon>Bacillati</taxon>
        <taxon>Actinomycetota</taxon>
        <taxon>Actinomycetes</taxon>
        <taxon>Micrococcales</taxon>
        <taxon>Microbacteriaceae</taxon>
        <taxon>Schumannella</taxon>
    </lineage>
</organism>
<name>A0A506Y676_9MICO</name>
<keyword evidence="2" id="KW-1185">Reference proteome</keyword>
<gene>
    <name evidence="1" type="ORF">FJ657_02245</name>
</gene>
<evidence type="ECO:0000313" key="2">
    <source>
        <dbReference type="Proteomes" id="UP000316252"/>
    </source>
</evidence>
<accession>A0A506Y676</accession>